<sequence>MSPYNINEKDMICSSFVYRFGDSVRCLDKAEKLLLMLMLLAFSSSATTYTTISTGTWDANGAPPSPLLSGDVVNVNHDGVYFDWPNTVTIQSGATFNINNGGNIQLMNLVIDDGGIMTLGAGGILRSVGSITNNSDHVVIDGELTDNSSFVNNGAITGSGTITVSGSASGSGTVNGTNMDDVDWSEEVDMSEPLPVTLVFLRAKFQNDQVVIEWLTSSETNNNYFSIERSKSGDDWEVIGELAGSGNSNSNRSYMYIDRQPQKGRIYYRIKQTDFDGKFEYFDAVKVNVGASIHAVFANSLIQITGEPGTHWLLFDLQGHVKQSGIIAHSGMAILNPTFGSGLFVLKSGESTYKVSVR</sequence>
<dbReference type="AlphaFoldDB" id="A0A1W2GDU3"/>
<evidence type="ECO:0008006" key="3">
    <source>
        <dbReference type="Google" id="ProtNLM"/>
    </source>
</evidence>
<evidence type="ECO:0000313" key="2">
    <source>
        <dbReference type="Proteomes" id="UP000192472"/>
    </source>
</evidence>
<evidence type="ECO:0000313" key="1">
    <source>
        <dbReference type="EMBL" id="SMD34839.1"/>
    </source>
</evidence>
<dbReference type="RefSeq" id="WP_084372866.1">
    <property type="nucleotide sequence ID" value="NZ_FWYF01000002.1"/>
</dbReference>
<dbReference type="OrthoDB" id="1490051at2"/>
<keyword evidence="2" id="KW-1185">Reference proteome</keyword>
<dbReference type="STRING" id="692418.SAMN04488029_2202"/>
<reference evidence="1 2" key="1">
    <citation type="submission" date="2017-04" db="EMBL/GenBank/DDBJ databases">
        <authorList>
            <person name="Afonso C.L."/>
            <person name="Miller P.J."/>
            <person name="Scott M.A."/>
            <person name="Spackman E."/>
            <person name="Goraichik I."/>
            <person name="Dimitrov K.M."/>
            <person name="Suarez D.L."/>
            <person name="Swayne D.E."/>
        </authorList>
    </citation>
    <scope>NUCLEOTIDE SEQUENCE [LARGE SCALE GENOMIC DNA]</scope>
    <source>
        <strain evidence="1 2">DSM 26133</strain>
    </source>
</reference>
<gene>
    <name evidence="1" type="ORF">SAMN04488029_2202</name>
</gene>
<dbReference type="Proteomes" id="UP000192472">
    <property type="component" value="Unassembled WGS sequence"/>
</dbReference>
<organism evidence="1 2">
    <name type="scientific">Reichenbachiella faecimaris</name>
    <dbReference type="NCBI Taxonomy" id="692418"/>
    <lineage>
        <taxon>Bacteria</taxon>
        <taxon>Pseudomonadati</taxon>
        <taxon>Bacteroidota</taxon>
        <taxon>Cytophagia</taxon>
        <taxon>Cytophagales</taxon>
        <taxon>Reichenbachiellaceae</taxon>
        <taxon>Reichenbachiella</taxon>
    </lineage>
</organism>
<protein>
    <recommendedName>
        <fullName evidence="3">G8 domain-containing protein</fullName>
    </recommendedName>
</protein>
<dbReference type="EMBL" id="FWYF01000002">
    <property type="protein sequence ID" value="SMD34839.1"/>
    <property type="molecule type" value="Genomic_DNA"/>
</dbReference>
<accession>A0A1W2GDU3</accession>
<name>A0A1W2GDU3_REIFA</name>
<proteinExistence type="predicted"/>